<dbReference type="RefSeq" id="WP_179912836.1">
    <property type="nucleotide sequence ID" value="NZ_JACBYE010000009.1"/>
</dbReference>
<proteinExistence type="predicted"/>
<accession>A0A853EUR3</accession>
<gene>
    <name evidence="1" type="ORF">HZZ10_06110</name>
</gene>
<reference evidence="1 2" key="1">
    <citation type="submission" date="2020-07" db="EMBL/GenBank/DDBJ databases">
        <title>MOT database genomes.</title>
        <authorList>
            <person name="Joseph S."/>
            <person name="Aduse-Opoku J."/>
            <person name="Hashim A."/>
            <person name="Wade W."/>
            <person name="Curtis M."/>
        </authorList>
    </citation>
    <scope>NUCLEOTIDE SEQUENCE [LARGE SCALE GENOMIC DNA]</scope>
    <source>
        <strain evidence="1 2">DSM 100099</strain>
    </source>
</reference>
<protein>
    <submittedName>
        <fullName evidence="1">Uncharacterized protein</fullName>
    </submittedName>
</protein>
<comment type="caution">
    <text evidence="1">The sequence shown here is derived from an EMBL/GenBank/DDBJ whole genome shotgun (WGS) entry which is preliminary data.</text>
</comment>
<sequence>MKPTVGRIVYYTSKHGDGVVSPAVVLRTRESTVPGVIERWGPAPDGTASGTARAAGLVAELPDDSTLDLLVHGLGGDYREYAVPQSPTPETGH</sequence>
<dbReference type="AlphaFoldDB" id="A0A853EUR3"/>
<keyword evidence="2" id="KW-1185">Reference proteome</keyword>
<dbReference type="Proteomes" id="UP000561011">
    <property type="component" value="Unassembled WGS sequence"/>
</dbReference>
<evidence type="ECO:0000313" key="1">
    <source>
        <dbReference type="EMBL" id="NYS93103.1"/>
    </source>
</evidence>
<name>A0A853EUR3_9MICO</name>
<feature type="non-terminal residue" evidence="1">
    <location>
        <position position="93"/>
    </location>
</feature>
<dbReference type="EMBL" id="JACBYE010000009">
    <property type="protein sequence ID" value="NYS93103.1"/>
    <property type="molecule type" value="Genomic_DNA"/>
</dbReference>
<organism evidence="1 2">
    <name type="scientific">Sanguibacter inulinus</name>
    <dbReference type="NCBI Taxonomy" id="60922"/>
    <lineage>
        <taxon>Bacteria</taxon>
        <taxon>Bacillati</taxon>
        <taxon>Actinomycetota</taxon>
        <taxon>Actinomycetes</taxon>
        <taxon>Micrococcales</taxon>
        <taxon>Sanguibacteraceae</taxon>
        <taxon>Sanguibacter</taxon>
    </lineage>
</organism>
<evidence type="ECO:0000313" key="2">
    <source>
        <dbReference type="Proteomes" id="UP000561011"/>
    </source>
</evidence>